<dbReference type="EMBL" id="QTSX02003648">
    <property type="protein sequence ID" value="KAJ9069224.1"/>
    <property type="molecule type" value="Genomic_DNA"/>
</dbReference>
<name>A0ACC2T3W9_9FUNG</name>
<keyword evidence="2" id="KW-1185">Reference proteome</keyword>
<reference evidence="1" key="1">
    <citation type="submission" date="2022-04" db="EMBL/GenBank/DDBJ databases">
        <title>Genome of the entomopathogenic fungus Entomophthora muscae.</title>
        <authorList>
            <person name="Elya C."/>
            <person name="Lovett B.R."/>
            <person name="Lee E."/>
            <person name="Macias A.M."/>
            <person name="Hajek A.E."/>
            <person name="De Bivort B.L."/>
            <person name="Kasson M.T."/>
            <person name="De Fine Licht H.H."/>
            <person name="Stajich J.E."/>
        </authorList>
    </citation>
    <scope>NUCLEOTIDE SEQUENCE</scope>
    <source>
        <strain evidence="1">Berkeley</strain>
    </source>
</reference>
<proteinExistence type="predicted"/>
<sequence length="187" mass="20894">MINEAPFFQTKQTHILEGSSGQAVEVAFSVSPTKGFVKEDESWINYRRNYFEIRCNISLMSRLNQGSTRLSVDGQGQVVGFHLVISAITTDGKDADLIQFTSQRSKGPRSTPSPLLVPLKDGPASVVFKRLQFHRATPKYNSPTRPKKHYLLKIQLMADFTSTQSMCISDATSLPFLVRGRSPVHFS</sequence>
<evidence type="ECO:0000313" key="2">
    <source>
        <dbReference type="Proteomes" id="UP001165960"/>
    </source>
</evidence>
<gene>
    <name evidence="1" type="primary">NDT80_2</name>
    <name evidence="1" type="ORF">DSO57_1020668</name>
</gene>
<comment type="caution">
    <text evidence="1">The sequence shown here is derived from an EMBL/GenBank/DDBJ whole genome shotgun (WGS) entry which is preliminary data.</text>
</comment>
<organism evidence="1 2">
    <name type="scientific">Entomophthora muscae</name>
    <dbReference type="NCBI Taxonomy" id="34485"/>
    <lineage>
        <taxon>Eukaryota</taxon>
        <taxon>Fungi</taxon>
        <taxon>Fungi incertae sedis</taxon>
        <taxon>Zoopagomycota</taxon>
        <taxon>Entomophthoromycotina</taxon>
        <taxon>Entomophthoromycetes</taxon>
        <taxon>Entomophthorales</taxon>
        <taxon>Entomophthoraceae</taxon>
        <taxon>Entomophthora</taxon>
    </lineage>
</organism>
<dbReference type="Proteomes" id="UP001165960">
    <property type="component" value="Unassembled WGS sequence"/>
</dbReference>
<protein>
    <submittedName>
        <fullName evidence="1">Meiosis-specific transcription factor ndt80</fullName>
    </submittedName>
</protein>
<accession>A0ACC2T3W9</accession>
<evidence type="ECO:0000313" key="1">
    <source>
        <dbReference type="EMBL" id="KAJ9069224.1"/>
    </source>
</evidence>